<dbReference type="SUPFAM" id="SSF101898">
    <property type="entry name" value="NHL repeat"/>
    <property type="match status" value="1"/>
</dbReference>
<reference evidence="3 4" key="1">
    <citation type="submission" date="2017-11" db="EMBL/GenBank/DDBJ databases">
        <title>Evolution of Phototrophy in the Chloroflexi Phylum Driven by Horizontal Gene Transfer.</title>
        <authorList>
            <person name="Ward L.M."/>
            <person name="Hemp J."/>
            <person name="Shih P.M."/>
            <person name="Mcglynn S.E."/>
            <person name="Fischer W."/>
        </authorList>
    </citation>
    <scope>NUCLEOTIDE SEQUENCE [LARGE SCALE GENOMIC DNA]</scope>
    <source>
        <strain evidence="3">CP2_2F</strain>
    </source>
</reference>
<dbReference type="PANTHER" id="PTHR46388">
    <property type="entry name" value="NHL REPEAT-CONTAINING PROTEIN 2"/>
    <property type="match status" value="1"/>
</dbReference>
<gene>
    <name evidence="3" type="ORF">CUN51_07395</name>
</gene>
<organism evidence="3 4">
    <name type="scientific">Candidatus Thermofonsia Clade 1 bacterium</name>
    <dbReference type="NCBI Taxonomy" id="2364210"/>
    <lineage>
        <taxon>Bacteria</taxon>
        <taxon>Bacillati</taxon>
        <taxon>Chloroflexota</taxon>
        <taxon>Candidatus Thermofontia</taxon>
        <taxon>Candidatus Thermofonsia Clade 1</taxon>
    </lineage>
</organism>
<evidence type="ECO:0000256" key="1">
    <source>
        <dbReference type="ARBA" id="ARBA00022737"/>
    </source>
</evidence>
<dbReference type="Pfam" id="PF13905">
    <property type="entry name" value="Thioredoxin_8"/>
    <property type="match status" value="1"/>
</dbReference>
<dbReference type="InterPro" id="IPR001258">
    <property type="entry name" value="NHL_repeat"/>
</dbReference>
<evidence type="ECO:0000313" key="4">
    <source>
        <dbReference type="Proteomes" id="UP000228921"/>
    </source>
</evidence>
<evidence type="ECO:0000259" key="2">
    <source>
        <dbReference type="PROSITE" id="PS51352"/>
    </source>
</evidence>
<name>A0A2M8NZB1_9CHLR</name>
<evidence type="ECO:0000313" key="3">
    <source>
        <dbReference type="EMBL" id="PJF30629.1"/>
    </source>
</evidence>
<dbReference type="PANTHER" id="PTHR46388:SF2">
    <property type="entry name" value="NHL REPEAT-CONTAINING PROTEIN 2"/>
    <property type="match status" value="1"/>
</dbReference>
<dbReference type="InterPro" id="IPR011042">
    <property type="entry name" value="6-blade_b-propeller_TolB-like"/>
</dbReference>
<dbReference type="Gene3D" id="3.40.30.10">
    <property type="entry name" value="Glutaredoxin"/>
    <property type="match status" value="1"/>
</dbReference>
<dbReference type="Proteomes" id="UP000228921">
    <property type="component" value="Unassembled WGS sequence"/>
</dbReference>
<dbReference type="InterPro" id="IPR045302">
    <property type="entry name" value="NHL2_NHL_rpt_dom"/>
</dbReference>
<dbReference type="Gene3D" id="2.120.10.30">
    <property type="entry name" value="TolB, C-terminal domain"/>
    <property type="match status" value="3"/>
</dbReference>
<accession>A0A2M8NZB1</accession>
<dbReference type="InterPro" id="IPR012336">
    <property type="entry name" value="Thioredoxin-like_fold"/>
</dbReference>
<feature type="domain" description="Thioredoxin" evidence="2">
    <location>
        <begin position="1"/>
        <end position="149"/>
    </location>
</feature>
<dbReference type="PROSITE" id="PS51352">
    <property type="entry name" value="THIOREDOXIN_2"/>
    <property type="match status" value="1"/>
</dbReference>
<dbReference type="AlphaFoldDB" id="A0A2M8NZB1"/>
<sequence>MQSYAGKVRAPDFPVGLDWLNVPEPLSMAQLRGKVVLLDFWTYGCINCIHVIPDLKRLEAEFADELVVIGVHSAKFTNEGETENIRYIVKRYGIEHPVVNDRNFIVWQIYGVRAWPTFMLIDPQGKVLGYYSGEGVYEAMRPAIAGMVAEFDAKGMIDRTPLRLTPERERRPPSLLAFPGKVLADSRGGRLFVADTSHNRVIVADLATYAVQAVIGSGVAGLRDGTFAEAAFNWVHGMSLSADGETLYIADTGNHAVRAADLRNGTVTTIAGTGQQNRDWRNRLRGGAALETPLNSPWDVHYQDGVIYIAMAGPHQLWALDLASGQVAPFVGSGREGIVDGALLESELAQPSGIVGAKGVLYFTDAESSAVRKVDLREGRVQTIVGTGLFDFGDVDGVGEAVRLQHALGLTLGSDGKLYVADTYNHKIKVIDPVMRESRTLLGNGAGFRDGADPQFWEPGGISYADGRLYVADTNNDAIRIVDLATLTVSTLVFPNPERLAPALPAEAADETPPEDFFGTVVRLPALTAARGASQIVLDIQLPEGYKQNDQAPFTLRFYNNTPVARVAPQDNNLSIIAPPMPVRMPVTLNEGEALITLDAAVFYCEAVNETLCFPAFLRFEVPLRVAAEGDSEIAITYLLVPPQLD</sequence>
<keyword evidence="1" id="KW-0677">Repeat</keyword>
<dbReference type="InterPro" id="IPR036249">
    <property type="entry name" value="Thioredoxin-like_sf"/>
</dbReference>
<dbReference type="SUPFAM" id="SSF52833">
    <property type="entry name" value="Thioredoxin-like"/>
    <property type="match status" value="1"/>
</dbReference>
<dbReference type="InterPro" id="IPR013766">
    <property type="entry name" value="Thioredoxin_domain"/>
</dbReference>
<proteinExistence type="predicted"/>
<dbReference type="EMBL" id="PGTK01000008">
    <property type="protein sequence ID" value="PJF30629.1"/>
    <property type="molecule type" value="Genomic_DNA"/>
</dbReference>
<dbReference type="CDD" id="cd14951">
    <property type="entry name" value="NHL-2_like"/>
    <property type="match status" value="1"/>
</dbReference>
<dbReference type="Pfam" id="PF01436">
    <property type="entry name" value="NHL"/>
    <property type="match status" value="1"/>
</dbReference>
<comment type="caution">
    <text evidence="3">The sequence shown here is derived from an EMBL/GenBank/DDBJ whole genome shotgun (WGS) entry which is preliminary data.</text>
</comment>
<protein>
    <recommendedName>
        <fullName evidence="2">Thioredoxin domain-containing protein</fullName>
    </recommendedName>
</protein>